<name>A0A372P113_9SPHI</name>
<keyword evidence="8 16" id="KW-0812">Transmembrane</keyword>
<evidence type="ECO:0000313" key="19">
    <source>
        <dbReference type="EMBL" id="RFZ95609.1"/>
    </source>
</evidence>
<dbReference type="EC" id="2.7.10.2" evidence="4"/>
<evidence type="ECO:0000259" key="17">
    <source>
        <dbReference type="Pfam" id="PF02706"/>
    </source>
</evidence>
<evidence type="ECO:0000256" key="3">
    <source>
        <dbReference type="ARBA" id="ARBA00008883"/>
    </source>
</evidence>
<dbReference type="PANTHER" id="PTHR32309">
    <property type="entry name" value="TYROSINE-PROTEIN KINASE"/>
    <property type="match status" value="1"/>
</dbReference>
<evidence type="ECO:0000256" key="12">
    <source>
        <dbReference type="ARBA" id="ARBA00022989"/>
    </source>
</evidence>
<keyword evidence="12 16" id="KW-1133">Transmembrane helix</keyword>
<feature type="domain" description="Polysaccharide chain length determinant N-terminal" evidence="17">
    <location>
        <begin position="15"/>
        <end position="106"/>
    </location>
</feature>
<keyword evidence="14" id="KW-0829">Tyrosine-protein kinase</keyword>
<evidence type="ECO:0000256" key="2">
    <source>
        <dbReference type="ARBA" id="ARBA00007316"/>
    </source>
</evidence>
<evidence type="ECO:0000259" key="18">
    <source>
        <dbReference type="Pfam" id="PF13614"/>
    </source>
</evidence>
<keyword evidence="13 16" id="KW-0472">Membrane</keyword>
<dbReference type="Gene3D" id="3.40.50.300">
    <property type="entry name" value="P-loop containing nucleotide triphosphate hydrolases"/>
    <property type="match status" value="1"/>
</dbReference>
<keyword evidence="20" id="KW-1185">Reference proteome</keyword>
<keyword evidence="7 19" id="KW-0808">Transferase</keyword>
<dbReference type="RefSeq" id="WP_117391159.1">
    <property type="nucleotide sequence ID" value="NZ_QWDC01000001.1"/>
</dbReference>
<evidence type="ECO:0000313" key="20">
    <source>
        <dbReference type="Proteomes" id="UP000264217"/>
    </source>
</evidence>
<sequence>MENHSTEIKRSISQTIDFYKIYRVFLSRWYWILFCLIFALGIAKLKLLYVKPVYAASSSMKLQDASQGLNNASASGFPQTFNYTDKIQAESYTIRSNQVILDAIAKLNYKISYYIVGRINLTEVYPDVPFNIDILKQDSVNFSREVYQVEDIDGKTFSLSNPNDLKKDGKKYRYGEVISLGNMQFSIVSQIPAKATYRFNFNGNQDFIGRILSGLSIGEAAKFTNVMNLSQTDGNAAFAANILNEIMKSYIKYDLIQKRLSANQTAEFIDNQLSFIDQATNKSGNNLAAYKAVNNMTDIGTASADVVAKLSDYEKQKAVLKIEMLGIDRLTQQLTSNNNKIDINLDLEGNLDALASGLVSQLNKLISNRDEMAAQYNTNSAPMKSIDNQISKIKDAIQNNILSLKSRKLEQLKFIDQQINSINGAIKTIPKKEQQFVKLNANFEVNNKVRSYLSEKKLEAEMNAAAVVPGASIVNTAYPSGISIAADSTRIYALAIMAGLAAGVGLILLVRFLNPYIYDKETVEALTQTPIIGVIRQFPSFIDKSNTQALSLSRPKSVFAESVRSVRTNLSFMAGHKKSKIICITSEISGEGKSFVTINLASTLALIDKKIILIAGDLRKSRLHHAFGLNNDKGLSTYLSNQHTLEDILVHDEPHKIDFIPSGPVPPNPSELLHTDKMKTFLQELSSVYDYVLVDTAPVGLVSDAIPLIRESDINLFIIRSGKSQLRAANIPERLSREYGLTNMAIVLNAFGNDALHSNYYTTDYSKGGGNETYYYSDYSGYAASGYYEDEPKKWWQFWKLSDKNAKD</sequence>
<comment type="caution">
    <text evidence="19">The sequence shown here is derived from an EMBL/GenBank/DDBJ whole genome shotgun (WGS) entry which is preliminary data.</text>
</comment>
<dbReference type="OrthoDB" id="9794577at2"/>
<dbReference type="SUPFAM" id="SSF52540">
    <property type="entry name" value="P-loop containing nucleoside triphosphate hydrolases"/>
    <property type="match status" value="1"/>
</dbReference>
<dbReference type="InterPro" id="IPR005702">
    <property type="entry name" value="Wzc-like_C"/>
</dbReference>
<evidence type="ECO:0000256" key="6">
    <source>
        <dbReference type="ARBA" id="ARBA00022519"/>
    </source>
</evidence>
<dbReference type="InterPro" id="IPR003856">
    <property type="entry name" value="LPS_length_determ_N"/>
</dbReference>
<gene>
    <name evidence="19" type="ORF">D0C36_08860</name>
</gene>
<evidence type="ECO:0000256" key="4">
    <source>
        <dbReference type="ARBA" id="ARBA00011903"/>
    </source>
</evidence>
<evidence type="ECO:0000256" key="8">
    <source>
        <dbReference type="ARBA" id="ARBA00022692"/>
    </source>
</evidence>
<reference evidence="19 20" key="1">
    <citation type="submission" date="2018-08" db="EMBL/GenBank/DDBJ databases">
        <title>Mucilaginibacter sp. MYSH2.</title>
        <authorList>
            <person name="Seo T."/>
        </authorList>
    </citation>
    <scope>NUCLEOTIDE SEQUENCE [LARGE SCALE GENOMIC DNA]</scope>
    <source>
        <strain evidence="19 20">MYSH2</strain>
    </source>
</reference>
<feature type="transmembrane region" description="Helical" evidence="16">
    <location>
        <begin position="491"/>
        <end position="510"/>
    </location>
</feature>
<dbReference type="Pfam" id="PF02706">
    <property type="entry name" value="Wzz"/>
    <property type="match status" value="1"/>
</dbReference>
<keyword evidence="10 19" id="KW-0418">Kinase</keyword>
<feature type="transmembrane region" description="Helical" evidence="16">
    <location>
        <begin position="29"/>
        <end position="49"/>
    </location>
</feature>
<dbReference type="NCBIfam" id="TIGR01007">
    <property type="entry name" value="eps_fam"/>
    <property type="match status" value="1"/>
</dbReference>
<evidence type="ECO:0000256" key="7">
    <source>
        <dbReference type="ARBA" id="ARBA00022679"/>
    </source>
</evidence>
<organism evidence="19 20">
    <name type="scientific">Mucilaginibacter conchicola</name>
    <dbReference type="NCBI Taxonomy" id="2303333"/>
    <lineage>
        <taxon>Bacteria</taxon>
        <taxon>Pseudomonadati</taxon>
        <taxon>Bacteroidota</taxon>
        <taxon>Sphingobacteriia</taxon>
        <taxon>Sphingobacteriales</taxon>
        <taxon>Sphingobacteriaceae</taxon>
        <taxon>Mucilaginibacter</taxon>
    </lineage>
</organism>
<evidence type="ECO:0000256" key="15">
    <source>
        <dbReference type="ARBA" id="ARBA00051245"/>
    </source>
</evidence>
<evidence type="ECO:0000256" key="9">
    <source>
        <dbReference type="ARBA" id="ARBA00022741"/>
    </source>
</evidence>
<dbReference type="GO" id="GO:0005886">
    <property type="term" value="C:plasma membrane"/>
    <property type="evidence" value="ECO:0007669"/>
    <property type="project" value="UniProtKB-SubCell"/>
</dbReference>
<dbReference type="InterPro" id="IPR025669">
    <property type="entry name" value="AAA_dom"/>
</dbReference>
<evidence type="ECO:0000256" key="13">
    <source>
        <dbReference type="ARBA" id="ARBA00023136"/>
    </source>
</evidence>
<comment type="subcellular location">
    <subcellularLocation>
        <location evidence="1">Cell inner membrane</location>
        <topology evidence="1">Multi-pass membrane protein</topology>
    </subcellularLocation>
</comment>
<evidence type="ECO:0000256" key="5">
    <source>
        <dbReference type="ARBA" id="ARBA00022475"/>
    </source>
</evidence>
<keyword evidence="6" id="KW-0997">Cell inner membrane</keyword>
<dbReference type="GO" id="GO:0005524">
    <property type="term" value="F:ATP binding"/>
    <property type="evidence" value="ECO:0007669"/>
    <property type="project" value="UniProtKB-KW"/>
</dbReference>
<dbReference type="InterPro" id="IPR050445">
    <property type="entry name" value="Bact_polysacc_biosynth/exp"/>
</dbReference>
<evidence type="ECO:0000256" key="1">
    <source>
        <dbReference type="ARBA" id="ARBA00004429"/>
    </source>
</evidence>
<comment type="similarity">
    <text evidence="2">Belongs to the CpsD/CapB family.</text>
</comment>
<dbReference type="InterPro" id="IPR027417">
    <property type="entry name" value="P-loop_NTPase"/>
</dbReference>
<keyword evidence="11" id="KW-0067">ATP-binding</keyword>
<keyword evidence="5" id="KW-1003">Cell membrane</keyword>
<evidence type="ECO:0000256" key="10">
    <source>
        <dbReference type="ARBA" id="ARBA00022777"/>
    </source>
</evidence>
<proteinExistence type="inferred from homology"/>
<dbReference type="AlphaFoldDB" id="A0A372P113"/>
<dbReference type="Pfam" id="PF13614">
    <property type="entry name" value="AAA_31"/>
    <property type="match status" value="1"/>
</dbReference>
<evidence type="ECO:0000256" key="14">
    <source>
        <dbReference type="ARBA" id="ARBA00023137"/>
    </source>
</evidence>
<dbReference type="GO" id="GO:0004715">
    <property type="term" value="F:non-membrane spanning protein tyrosine kinase activity"/>
    <property type="evidence" value="ECO:0007669"/>
    <property type="project" value="UniProtKB-EC"/>
</dbReference>
<dbReference type="CDD" id="cd05387">
    <property type="entry name" value="BY-kinase"/>
    <property type="match status" value="1"/>
</dbReference>
<dbReference type="PANTHER" id="PTHR32309:SF13">
    <property type="entry name" value="FERRIC ENTEROBACTIN TRANSPORT PROTEIN FEPE"/>
    <property type="match status" value="1"/>
</dbReference>
<keyword evidence="9" id="KW-0547">Nucleotide-binding</keyword>
<evidence type="ECO:0000256" key="16">
    <source>
        <dbReference type="SAM" id="Phobius"/>
    </source>
</evidence>
<dbReference type="EMBL" id="QWDC01000001">
    <property type="protein sequence ID" value="RFZ95609.1"/>
    <property type="molecule type" value="Genomic_DNA"/>
</dbReference>
<feature type="domain" description="AAA" evidence="18">
    <location>
        <begin position="580"/>
        <end position="699"/>
    </location>
</feature>
<accession>A0A372P113</accession>
<evidence type="ECO:0000256" key="11">
    <source>
        <dbReference type="ARBA" id="ARBA00022840"/>
    </source>
</evidence>
<comment type="similarity">
    <text evidence="3">Belongs to the etk/wzc family.</text>
</comment>
<protein>
    <recommendedName>
        <fullName evidence="4">non-specific protein-tyrosine kinase</fullName>
        <ecNumber evidence="4">2.7.10.2</ecNumber>
    </recommendedName>
</protein>
<comment type="catalytic activity">
    <reaction evidence="15">
        <text>L-tyrosyl-[protein] + ATP = O-phospho-L-tyrosyl-[protein] + ADP + H(+)</text>
        <dbReference type="Rhea" id="RHEA:10596"/>
        <dbReference type="Rhea" id="RHEA-COMP:10136"/>
        <dbReference type="Rhea" id="RHEA-COMP:20101"/>
        <dbReference type="ChEBI" id="CHEBI:15378"/>
        <dbReference type="ChEBI" id="CHEBI:30616"/>
        <dbReference type="ChEBI" id="CHEBI:46858"/>
        <dbReference type="ChEBI" id="CHEBI:61978"/>
        <dbReference type="ChEBI" id="CHEBI:456216"/>
        <dbReference type="EC" id="2.7.10.2"/>
    </reaction>
</comment>
<dbReference type="Proteomes" id="UP000264217">
    <property type="component" value="Unassembled WGS sequence"/>
</dbReference>